<organism evidence="2 3">
    <name type="scientific">Crossiella equi</name>
    <dbReference type="NCBI Taxonomy" id="130796"/>
    <lineage>
        <taxon>Bacteria</taxon>
        <taxon>Bacillati</taxon>
        <taxon>Actinomycetota</taxon>
        <taxon>Actinomycetes</taxon>
        <taxon>Pseudonocardiales</taxon>
        <taxon>Pseudonocardiaceae</taxon>
        <taxon>Crossiella</taxon>
    </lineage>
</organism>
<dbReference type="RefSeq" id="WP_143342458.1">
    <property type="nucleotide sequence ID" value="NZ_JAGIOO010000001.1"/>
</dbReference>
<proteinExistence type="predicted"/>
<evidence type="ECO:0000313" key="3">
    <source>
        <dbReference type="Proteomes" id="UP001519363"/>
    </source>
</evidence>
<evidence type="ECO:0000259" key="1">
    <source>
        <dbReference type="Pfam" id="PF21806"/>
    </source>
</evidence>
<evidence type="ECO:0000313" key="2">
    <source>
        <dbReference type="EMBL" id="MBP2472563.1"/>
    </source>
</evidence>
<sequence length="182" mass="20993">MEGDFARLRDGGFWKLERQQHFAEPDNPSWRAFHGGDWGLARQRLAAMREEFTAYYRRALARGVRHWRVRVVELPLTPYLHWELHVLRLRVACGANARVVGPEQVRALERDGPLPEVFTLGTRVLYQARYDEHGVLAGGRRRTGAELVARWQRTIAGLYQTGQELVTFFEREVAGRSEPRGG</sequence>
<name>A0ABS5A7K0_9PSEU</name>
<keyword evidence="3" id="KW-1185">Reference proteome</keyword>
<reference evidence="2 3" key="1">
    <citation type="submission" date="2021-03" db="EMBL/GenBank/DDBJ databases">
        <title>Sequencing the genomes of 1000 actinobacteria strains.</title>
        <authorList>
            <person name="Klenk H.-P."/>
        </authorList>
    </citation>
    <scope>NUCLEOTIDE SEQUENCE [LARGE SCALE GENOMIC DNA]</scope>
    <source>
        <strain evidence="2 3">DSM 44580</strain>
    </source>
</reference>
<comment type="caution">
    <text evidence="2">The sequence shown here is derived from an EMBL/GenBank/DDBJ whole genome shotgun (WGS) entry which is preliminary data.</text>
</comment>
<dbReference type="Pfam" id="PF21806">
    <property type="entry name" value="DUF6879"/>
    <property type="match status" value="1"/>
</dbReference>
<protein>
    <recommendedName>
        <fullName evidence="1">DUF6879 domain-containing protein</fullName>
    </recommendedName>
</protein>
<accession>A0ABS5A7K0</accession>
<dbReference type="InterPro" id="IPR049244">
    <property type="entry name" value="DUF6879"/>
</dbReference>
<gene>
    <name evidence="2" type="ORF">JOF53_001435</name>
</gene>
<dbReference type="EMBL" id="JAGIOO010000001">
    <property type="protein sequence ID" value="MBP2472563.1"/>
    <property type="molecule type" value="Genomic_DNA"/>
</dbReference>
<dbReference type="Proteomes" id="UP001519363">
    <property type="component" value="Unassembled WGS sequence"/>
</dbReference>
<feature type="domain" description="DUF6879" evidence="1">
    <location>
        <begin position="10"/>
        <end position="169"/>
    </location>
</feature>